<evidence type="ECO:0000256" key="3">
    <source>
        <dbReference type="ARBA" id="ARBA00022840"/>
    </source>
</evidence>
<dbReference type="InterPro" id="IPR027417">
    <property type="entry name" value="P-loop_NTPase"/>
</dbReference>
<comment type="caution">
    <text evidence="9">The sequence shown here is derived from an EMBL/GenBank/DDBJ whole genome shotgun (WGS) entry which is preliminary data.</text>
</comment>
<dbReference type="Pfam" id="PF12848">
    <property type="entry name" value="ABC_tran_Xtn"/>
    <property type="match status" value="1"/>
</dbReference>
<dbReference type="PROSITE" id="PS50893">
    <property type="entry name" value="ABC_TRANSPORTER_2"/>
    <property type="match status" value="2"/>
</dbReference>
<proteinExistence type="inferred from homology"/>
<feature type="domain" description="ABC transporter" evidence="8">
    <location>
        <begin position="313"/>
        <end position="527"/>
    </location>
</feature>
<dbReference type="Gene3D" id="1.10.287.1490">
    <property type="match status" value="1"/>
</dbReference>
<dbReference type="FunFam" id="3.40.50.300:FF:002053">
    <property type="entry name" value="ABC transporter ATP-binding protein"/>
    <property type="match status" value="1"/>
</dbReference>
<keyword evidence="10" id="KW-1185">Reference proteome</keyword>
<evidence type="ECO:0000259" key="8">
    <source>
        <dbReference type="PROSITE" id="PS50893"/>
    </source>
</evidence>
<dbReference type="Gene3D" id="3.40.50.300">
    <property type="entry name" value="P-loop containing nucleotide triphosphate hydrolases"/>
    <property type="match status" value="2"/>
</dbReference>
<keyword evidence="3 9" id="KW-0067">ATP-binding</keyword>
<name>A0A6M2BWP5_9GAMM</name>
<evidence type="ECO:0000256" key="1">
    <source>
        <dbReference type="ARBA" id="ARBA00022737"/>
    </source>
</evidence>
<dbReference type="Proteomes" id="UP000472676">
    <property type="component" value="Unassembled WGS sequence"/>
</dbReference>
<feature type="region of interest" description="Disordered" evidence="7">
    <location>
        <begin position="523"/>
        <end position="548"/>
    </location>
</feature>
<evidence type="ECO:0000256" key="7">
    <source>
        <dbReference type="SAM" id="MobiDB-lite"/>
    </source>
</evidence>
<evidence type="ECO:0000256" key="2">
    <source>
        <dbReference type="ARBA" id="ARBA00022741"/>
    </source>
</evidence>
<dbReference type="GO" id="GO:0016887">
    <property type="term" value="F:ATP hydrolysis activity"/>
    <property type="evidence" value="ECO:0007669"/>
    <property type="project" value="InterPro"/>
</dbReference>
<gene>
    <name evidence="9" type="ORF">G7Y85_16260</name>
</gene>
<organism evidence="9 10">
    <name type="scientific">Solimonas terrae</name>
    <dbReference type="NCBI Taxonomy" id="1396819"/>
    <lineage>
        <taxon>Bacteria</taxon>
        <taxon>Pseudomonadati</taxon>
        <taxon>Pseudomonadota</taxon>
        <taxon>Gammaproteobacteria</taxon>
        <taxon>Nevskiales</taxon>
        <taxon>Nevskiaceae</taxon>
        <taxon>Solimonas</taxon>
    </lineage>
</organism>
<dbReference type="FunFam" id="3.40.50.300:FF:000011">
    <property type="entry name" value="Putative ABC transporter ATP-binding component"/>
    <property type="match status" value="1"/>
</dbReference>
<dbReference type="SUPFAM" id="SSF52540">
    <property type="entry name" value="P-loop containing nucleoside triphosphate hydrolases"/>
    <property type="match status" value="2"/>
</dbReference>
<dbReference type="InterPro" id="IPR003593">
    <property type="entry name" value="AAA+_ATPase"/>
</dbReference>
<dbReference type="Pfam" id="PF00005">
    <property type="entry name" value="ABC_tran"/>
    <property type="match status" value="2"/>
</dbReference>
<keyword evidence="6" id="KW-0175">Coiled coil</keyword>
<dbReference type="PROSITE" id="PS00211">
    <property type="entry name" value="ABC_TRANSPORTER_1"/>
    <property type="match status" value="2"/>
</dbReference>
<protein>
    <recommendedName>
        <fullName evidence="5">Probable ATP-binding protein YheS</fullName>
    </recommendedName>
</protein>
<evidence type="ECO:0000313" key="9">
    <source>
        <dbReference type="EMBL" id="NGY06327.1"/>
    </source>
</evidence>
<dbReference type="AlphaFoldDB" id="A0A6M2BWP5"/>
<dbReference type="Pfam" id="PF16326">
    <property type="entry name" value="ABC_tran_CTD"/>
    <property type="match status" value="1"/>
</dbReference>
<dbReference type="RefSeq" id="WP_166259581.1">
    <property type="nucleotide sequence ID" value="NZ_JAAMOW010000008.1"/>
</dbReference>
<keyword evidence="2" id="KW-0547">Nucleotide-binding</keyword>
<dbReference type="PANTHER" id="PTHR19211:SF14">
    <property type="entry name" value="ATP-BINDING CASSETTE SUB-FAMILY F MEMBER 1"/>
    <property type="match status" value="1"/>
</dbReference>
<dbReference type="InterPro" id="IPR017871">
    <property type="entry name" value="ABC_transporter-like_CS"/>
</dbReference>
<comment type="similarity">
    <text evidence="4">Belongs to the ABC transporter superfamily. ABCF family. YheS subfamily.</text>
</comment>
<feature type="coiled-coil region" evidence="6">
    <location>
        <begin position="551"/>
        <end position="613"/>
    </location>
</feature>
<evidence type="ECO:0000256" key="5">
    <source>
        <dbReference type="ARBA" id="ARBA00069073"/>
    </source>
</evidence>
<dbReference type="GO" id="GO:0003677">
    <property type="term" value="F:DNA binding"/>
    <property type="evidence" value="ECO:0007669"/>
    <property type="project" value="InterPro"/>
</dbReference>
<dbReference type="PANTHER" id="PTHR19211">
    <property type="entry name" value="ATP-BINDING TRANSPORT PROTEIN-RELATED"/>
    <property type="match status" value="1"/>
</dbReference>
<dbReference type="EMBL" id="JAAMOW010000008">
    <property type="protein sequence ID" value="NGY06327.1"/>
    <property type="molecule type" value="Genomic_DNA"/>
</dbReference>
<dbReference type="SMART" id="SM00382">
    <property type="entry name" value="AAA"/>
    <property type="match status" value="2"/>
</dbReference>
<dbReference type="InterPro" id="IPR050611">
    <property type="entry name" value="ABCF"/>
</dbReference>
<feature type="domain" description="ABC transporter" evidence="8">
    <location>
        <begin position="2"/>
        <end position="246"/>
    </location>
</feature>
<dbReference type="InterPro" id="IPR032524">
    <property type="entry name" value="ABC_tran_C"/>
</dbReference>
<dbReference type="GO" id="GO:0005524">
    <property type="term" value="F:ATP binding"/>
    <property type="evidence" value="ECO:0007669"/>
    <property type="project" value="UniProtKB-KW"/>
</dbReference>
<dbReference type="CDD" id="cd03221">
    <property type="entry name" value="ABCF_EF-3"/>
    <property type="match status" value="2"/>
</dbReference>
<evidence type="ECO:0000313" key="10">
    <source>
        <dbReference type="Proteomes" id="UP000472676"/>
    </source>
</evidence>
<accession>A0A6M2BWP5</accession>
<reference evidence="9 10" key="1">
    <citation type="journal article" date="2014" name="Int. J. Syst. Evol. Microbiol.">
        <title>Solimonas terrae sp. nov., isolated from soil.</title>
        <authorList>
            <person name="Kim S.J."/>
            <person name="Moon J.Y."/>
            <person name="Weon H.Y."/>
            <person name="Ahn J.H."/>
            <person name="Chen W.M."/>
            <person name="Kwon S.W."/>
        </authorList>
    </citation>
    <scope>NUCLEOTIDE SEQUENCE [LARGE SCALE GENOMIC DNA]</scope>
    <source>
        <strain evidence="9 10">KIS83-12</strain>
    </source>
</reference>
<evidence type="ECO:0000256" key="4">
    <source>
        <dbReference type="ARBA" id="ARBA00061571"/>
    </source>
</evidence>
<dbReference type="InterPro" id="IPR003439">
    <property type="entry name" value="ABC_transporter-like_ATP-bd"/>
</dbReference>
<sequence length="629" mass="69176">MISLQSLTLRRGARTLLENATLTIYPGCHVGIIGRNGTGKSTLFAAITGELDADKGSLSLPRDLAIAVVAQETPSLPDLAIEFVLDGDVELRRLETRLGKAEDAHDVETIANIHERLNAIGGYAARARAATLLHGLGFADEAMERPVASFSGGWRMRLNLARALMCRSDLLLLDEPTNHLDLDAVIWLQDWLVSYPGTLLVISHDREFLDAVTNQTLHLENLAATLYTGNYSQFERQRAERLSLQAAHYEKQQREIAHLQNFIRRFKAKASKATQAQSRVKALERMELVAAVHADSEFSFTFPVPERLPAPLVRLDKVTAGYGSKAILGGLKLLVSPGDRIGLLGPNGAGKSTLVQTLAGELAPLAGGALHDPHLRVGYFAQHTTDSLDPQASAMLHLRRIDPRASEQSLRNFLGSFNFRGDRAMEKIEPFSGGEKARLALALVVYRQPNLLLLDEPTNHLDLDMRHALENALLDYPGALVVVSHDRHLLTSTCENFWLVAGGEATPFDGDLDDYARWLRNRDSTATRSDGAKPGSRPAAPRDPGEQRARIRPLREAITRLDRQMAKLQADLARLDAKLADNGLYEASRAAELKDAMSRQAELRRQLGAAEEQWLSLTEEIEVLEAASG</sequence>
<keyword evidence="1" id="KW-0677">Repeat</keyword>
<evidence type="ECO:0000256" key="6">
    <source>
        <dbReference type="SAM" id="Coils"/>
    </source>
</evidence>
<dbReference type="InterPro" id="IPR032781">
    <property type="entry name" value="ABC_tran_Xtn"/>
</dbReference>